<feature type="compositionally biased region" description="Polar residues" evidence="1">
    <location>
        <begin position="234"/>
        <end position="258"/>
    </location>
</feature>
<dbReference type="Pfam" id="PF20203">
    <property type="entry name" value="DUF6565"/>
    <property type="match status" value="1"/>
</dbReference>
<feature type="region of interest" description="Disordered" evidence="1">
    <location>
        <begin position="130"/>
        <end position="152"/>
    </location>
</feature>
<sequence length="300" mass="33475">MKKPNFFKKHIFIYGAVLTMGFTQVACNSTDRTTATNTEASGTSDQAYNDYKSYVTTYESDVNGGWDSTETDWDSRMTRDRQRYDSLEYAVSGFESTLDENQKAEYAEYRSRYQNAWQQREGQYSAWMNNNQSTSASSTNRSAGMSSEVDMSSMNTEKIPSYTARDIREAYESFVSHVESNKSNYSNDDWKTVEMYWNKLDDRKNAIQSELSDKDKWEIAKAKTKYIAMKNASKAGNTASNVGSSLKETGKDVSNSKVGENVKDAGQAVGSGAKKAGKAVGNTVKKGANKVEDAFDGDDN</sequence>
<feature type="compositionally biased region" description="Low complexity" evidence="1">
    <location>
        <begin position="265"/>
        <end position="286"/>
    </location>
</feature>
<feature type="domain" description="DUF6565" evidence="2">
    <location>
        <begin position="178"/>
        <end position="251"/>
    </location>
</feature>
<dbReference type="Proteomes" id="UP000563094">
    <property type="component" value="Unassembled WGS sequence"/>
</dbReference>
<dbReference type="InterPro" id="IPR046695">
    <property type="entry name" value="DUF6565"/>
</dbReference>
<evidence type="ECO:0000313" key="4">
    <source>
        <dbReference type="Proteomes" id="UP000563094"/>
    </source>
</evidence>
<evidence type="ECO:0000259" key="2">
    <source>
        <dbReference type="Pfam" id="PF20203"/>
    </source>
</evidence>
<proteinExistence type="predicted"/>
<reference evidence="3 4" key="1">
    <citation type="submission" date="2020-08" db="EMBL/GenBank/DDBJ databases">
        <title>Genomic Encyclopedia of Type Strains, Phase IV (KMG-IV): sequencing the most valuable type-strain genomes for metagenomic binning, comparative biology and taxonomic classification.</title>
        <authorList>
            <person name="Goeker M."/>
        </authorList>
    </citation>
    <scope>NUCLEOTIDE SEQUENCE [LARGE SCALE GENOMIC DNA]</scope>
    <source>
        <strain evidence="3 4">DSM 29854</strain>
    </source>
</reference>
<dbReference type="AlphaFoldDB" id="A0A839GXI7"/>
<feature type="compositionally biased region" description="Low complexity" evidence="1">
    <location>
        <begin position="130"/>
        <end position="143"/>
    </location>
</feature>
<dbReference type="EMBL" id="JACJIQ010000022">
    <property type="protein sequence ID" value="MBA9079446.1"/>
    <property type="molecule type" value="Genomic_DNA"/>
</dbReference>
<accession>A0A839GXI7</accession>
<keyword evidence="4" id="KW-1185">Reference proteome</keyword>
<dbReference type="RefSeq" id="WP_066833276.1">
    <property type="nucleotide sequence ID" value="NZ_JACJIQ010000022.1"/>
</dbReference>
<comment type="caution">
    <text evidence="3">The sequence shown here is derived from an EMBL/GenBank/DDBJ whole genome shotgun (WGS) entry which is preliminary data.</text>
</comment>
<evidence type="ECO:0000313" key="3">
    <source>
        <dbReference type="EMBL" id="MBA9079446.1"/>
    </source>
</evidence>
<name>A0A839GXI7_9BACT</name>
<feature type="region of interest" description="Disordered" evidence="1">
    <location>
        <begin position="234"/>
        <end position="300"/>
    </location>
</feature>
<evidence type="ECO:0000256" key="1">
    <source>
        <dbReference type="SAM" id="MobiDB-lite"/>
    </source>
</evidence>
<protein>
    <recommendedName>
        <fullName evidence="2">DUF6565 domain-containing protein</fullName>
    </recommendedName>
</protein>
<organism evidence="3 4">
    <name type="scientific">Rufibacter quisquiliarum</name>
    <dbReference type="NCBI Taxonomy" id="1549639"/>
    <lineage>
        <taxon>Bacteria</taxon>
        <taxon>Pseudomonadati</taxon>
        <taxon>Bacteroidota</taxon>
        <taxon>Cytophagia</taxon>
        <taxon>Cytophagales</taxon>
        <taxon>Hymenobacteraceae</taxon>
        <taxon>Rufibacter</taxon>
    </lineage>
</organism>
<gene>
    <name evidence="3" type="ORF">FHS90_004182</name>
</gene>